<sequence length="315" mass="35056">MSRNNLASEARLPEELLRENILILLLSTSEESFCVFPFSGCLPWIIYRHSGHPTSKPPPSCSALLVCKRWLRVGTPLLYESLSIWSPSHTKAVAALIRSNPIVGKAIRRLRIEGGCGKNLHTIVRHAPNVHTLYICVHVKASEGIAGLRKALPLLQPRKLYWQHSYLRSNKPATEAKELLQKCIAGGWTSLRSVVLDESFDMNVDIATALSTAPALEDLVLENNSNTRQWAARGFYNTIGQNPRLKEIRMMSVTGKDKLLASLQEAGTSERVTKMFTFLETRDDRWLADYDTSSSSSSSSSADESSSFYSSSDDD</sequence>
<organism evidence="2 3">
    <name type="scientific">Phanerochaete sordida</name>
    <dbReference type="NCBI Taxonomy" id="48140"/>
    <lineage>
        <taxon>Eukaryota</taxon>
        <taxon>Fungi</taxon>
        <taxon>Dikarya</taxon>
        <taxon>Basidiomycota</taxon>
        <taxon>Agaricomycotina</taxon>
        <taxon>Agaricomycetes</taxon>
        <taxon>Polyporales</taxon>
        <taxon>Phanerochaetaceae</taxon>
        <taxon>Phanerochaete</taxon>
    </lineage>
</organism>
<name>A0A9P3G7K9_9APHY</name>
<protein>
    <recommendedName>
        <fullName evidence="4">F-box domain-containing protein</fullName>
    </recommendedName>
</protein>
<feature type="region of interest" description="Disordered" evidence="1">
    <location>
        <begin position="289"/>
        <end position="315"/>
    </location>
</feature>
<dbReference type="AlphaFoldDB" id="A0A9P3G7K9"/>
<gene>
    <name evidence="2" type="ORF">PsYK624_058070</name>
</gene>
<comment type="caution">
    <text evidence="2">The sequence shown here is derived from an EMBL/GenBank/DDBJ whole genome shotgun (WGS) entry which is preliminary data.</text>
</comment>
<evidence type="ECO:0000313" key="2">
    <source>
        <dbReference type="EMBL" id="GJE89701.1"/>
    </source>
</evidence>
<dbReference type="OrthoDB" id="2802730at2759"/>
<dbReference type="Proteomes" id="UP000703269">
    <property type="component" value="Unassembled WGS sequence"/>
</dbReference>
<keyword evidence="3" id="KW-1185">Reference proteome</keyword>
<evidence type="ECO:0000313" key="3">
    <source>
        <dbReference type="Proteomes" id="UP000703269"/>
    </source>
</evidence>
<dbReference type="EMBL" id="BPQB01000013">
    <property type="protein sequence ID" value="GJE89701.1"/>
    <property type="molecule type" value="Genomic_DNA"/>
</dbReference>
<evidence type="ECO:0000256" key="1">
    <source>
        <dbReference type="SAM" id="MobiDB-lite"/>
    </source>
</evidence>
<accession>A0A9P3G7K9</accession>
<reference evidence="2 3" key="1">
    <citation type="submission" date="2021-08" db="EMBL/GenBank/DDBJ databases">
        <title>Draft Genome Sequence of Phanerochaete sordida strain YK-624.</title>
        <authorList>
            <person name="Mori T."/>
            <person name="Dohra H."/>
            <person name="Suzuki T."/>
            <person name="Kawagishi H."/>
            <person name="Hirai H."/>
        </authorList>
    </citation>
    <scope>NUCLEOTIDE SEQUENCE [LARGE SCALE GENOMIC DNA]</scope>
    <source>
        <strain evidence="2 3">YK-624</strain>
    </source>
</reference>
<proteinExistence type="predicted"/>
<evidence type="ECO:0008006" key="4">
    <source>
        <dbReference type="Google" id="ProtNLM"/>
    </source>
</evidence>